<comment type="caution">
    <text evidence="2">The sequence shown here is derived from an EMBL/GenBank/DDBJ whole genome shotgun (WGS) entry which is preliminary data.</text>
</comment>
<dbReference type="Proteomes" id="UP000290572">
    <property type="component" value="Unassembled WGS sequence"/>
</dbReference>
<evidence type="ECO:0000313" key="2">
    <source>
        <dbReference type="EMBL" id="RXN20126.1"/>
    </source>
</evidence>
<dbReference type="AlphaFoldDB" id="A0A498MN77"/>
<organism evidence="2 3">
    <name type="scientific">Labeo rohita</name>
    <name type="common">Indian major carp</name>
    <name type="synonym">Cyprinus rohita</name>
    <dbReference type="NCBI Taxonomy" id="84645"/>
    <lineage>
        <taxon>Eukaryota</taxon>
        <taxon>Metazoa</taxon>
        <taxon>Chordata</taxon>
        <taxon>Craniata</taxon>
        <taxon>Vertebrata</taxon>
        <taxon>Euteleostomi</taxon>
        <taxon>Actinopterygii</taxon>
        <taxon>Neopterygii</taxon>
        <taxon>Teleostei</taxon>
        <taxon>Ostariophysi</taxon>
        <taxon>Cypriniformes</taxon>
        <taxon>Cyprinidae</taxon>
        <taxon>Labeoninae</taxon>
        <taxon>Labeonini</taxon>
        <taxon>Labeo</taxon>
    </lineage>
</organism>
<keyword evidence="3" id="KW-1185">Reference proteome</keyword>
<dbReference type="STRING" id="84645.A0A498MN77"/>
<proteinExistence type="predicted"/>
<protein>
    <submittedName>
        <fullName evidence="2">Restin-like protein</fullName>
    </submittedName>
</protein>
<sequence>MMKTLICNMTTYMPKGYSTTPVLFYLIISSRHLEDIPLQAKKCRNSKVELVIVSNPEFIQELLPSAQRTALLYHLSYLCLAKFPKLERILRERATETQLLFGSSEALLLKCAATSQNLVSTLLPSLKAAVEKNKSVLAIKSLEKARVWINEIVDKVEQMVKRYDKHNHSVASCTSDVLNEKAETEKQIEQASKEVDALEKAVIGLNQELWNNNQEIGRIEATIARKNNELQNHIRESSNKNNGLSFMVCLIPFVGPLIKSIHQAQANQALAVKTQAISNELSQLSNEKSNLKNKEWNIHVRLTDMQLKLATMKLEKGSIPDPVHLNDVQTCLTRIQQILIQIKKFWEAVSIMLEALKDETFADEHFIDDCEMKETFLKTITTAQKHWRSFGEYCLSARGIFSLQTKDAYNFLETSPSSLSKEEWKRQYDAVIVKLNKICPEVCTPKETAAIA</sequence>
<reference evidence="2 3" key="1">
    <citation type="submission" date="2018-03" db="EMBL/GenBank/DDBJ databases">
        <title>Draft genome sequence of Rohu Carp (Labeo rohita).</title>
        <authorList>
            <person name="Das P."/>
            <person name="Kushwaha B."/>
            <person name="Joshi C.G."/>
            <person name="Kumar D."/>
            <person name="Nagpure N.S."/>
            <person name="Sahoo L."/>
            <person name="Das S.P."/>
            <person name="Bit A."/>
            <person name="Patnaik S."/>
            <person name="Meher P.K."/>
            <person name="Jayasankar P."/>
            <person name="Koringa P.G."/>
            <person name="Patel N.V."/>
            <person name="Hinsu A.T."/>
            <person name="Kumar R."/>
            <person name="Pandey M."/>
            <person name="Agarwal S."/>
            <person name="Srivastava S."/>
            <person name="Singh M."/>
            <person name="Iquebal M.A."/>
            <person name="Jaiswal S."/>
            <person name="Angadi U.B."/>
            <person name="Kumar N."/>
            <person name="Raza M."/>
            <person name="Shah T.M."/>
            <person name="Rai A."/>
            <person name="Jena J.K."/>
        </authorList>
    </citation>
    <scope>NUCLEOTIDE SEQUENCE [LARGE SCALE GENOMIC DNA]</scope>
    <source>
        <strain evidence="2">DASCIFA01</strain>
        <tissue evidence="2">Testis</tissue>
    </source>
</reference>
<accession>A0A498MN77</accession>
<evidence type="ECO:0000256" key="1">
    <source>
        <dbReference type="SAM" id="Coils"/>
    </source>
</evidence>
<evidence type="ECO:0000313" key="3">
    <source>
        <dbReference type="Proteomes" id="UP000290572"/>
    </source>
</evidence>
<gene>
    <name evidence="2" type="ORF">ROHU_025164</name>
</gene>
<keyword evidence="1" id="KW-0175">Coiled coil</keyword>
<name>A0A498MN77_LABRO</name>
<dbReference type="EMBL" id="QBIY01012649">
    <property type="protein sequence ID" value="RXN20126.1"/>
    <property type="molecule type" value="Genomic_DNA"/>
</dbReference>
<feature type="coiled-coil region" evidence="1">
    <location>
        <begin position="174"/>
        <end position="236"/>
    </location>
</feature>